<proteinExistence type="predicted"/>
<name>A0A844E9W8_9LACO</name>
<reference evidence="1 2" key="1">
    <citation type="submission" date="2019-11" db="EMBL/GenBank/DDBJ databases">
        <title>Draft Genome Sequence of Plant Growth-Promoting Rhizosphere-Associated Bacteria.</title>
        <authorList>
            <person name="Vasilyev I.Y."/>
            <person name="Radchenko V."/>
            <person name="Ilnitskaya E.V."/>
        </authorList>
    </citation>
    <scope>NUCLEOTIDE SEQUENCE [LARGE SCALE GENOMIC DNA]</scope>
    <source>
        <strain evidence="1 2">VRA_07sq_f</strain>
    </source>
</reference>
<gene>
    <name evidence="1" type="ORF">GKC44_00430</name>
</gene>
<dbReference type="Proteomes" id="UP000491237">
    <property type="component" value="Unassembled WGS sequence"/>
</dbReference>
<evidence type="ECO:0000313" key="2">
    <source>
        <dbReference type="Proteomes" id="UP000491237"/>
    </source>
</evidence>
<accession>A0A844E9W8</accession>
<dbReference type="EMBL" id="WKKY01000002">
    <property type="protein sequence ID" value="MSE19751.1"/>
    <property type="molecule type" value="Genomic_DNA"/>
</dbReference>
<sequence length="164" mass="19404">MALDLSDETISKLVDQLISKGSDFAKTESEKQLRNTKDLLKNYRLLENHLDVDLPRLEDETPLSKYELSLYSLLGYRARSKEMIQFINQIVERYKKICSEGTPEQRRRFNVIYDVYVGHPKQNRYELARRYNVDEKTIRRDERIAIHEISVMLFGIDAINDMSK</sequence>
<evidence type="ECO:0000313" key="1">
    <source>
        <dbReference type="EMBL" id="MSE19751.1"/>
    </source>
</evidence>
<dbReference type="AlphaFoldDB" id="A0A844E9W8"/>
<comment type="caution">
    <text evidence="1">The sequence shown here is derived from an EMBL/GenBank/DDBJ whole genome shotgun (WGS) entry which is preliminary data.</text>
</comment>
<protein>
    <submittedName>
        <fullName evidence="1">Uncharacterized protein</fullName>
    </submittedName>
</protein>
<dbReference type="RefSeq" id="WP_343509546.1">
    <property type="nucleotide sequence ID" value="NZ_JBAPMB010000018.1"/>
</dbReference>
<organism evidence="1 2">
    <name type="scientific">Lentilactobacillus parabuchneri</name>
    <dbReference type="NCBI Taxonomy" id="152331"/>
    <lineage>
        <taxon>Bacteria</taxon>
        <taxon>Bacillati</taxon>
        <taxon>Bacillota</taxon>
        <taxon>Bacilli</taxon>
        <taxon>Lactobacillales</taxon>
        <taxon>Lactobacillaceae</taxon>
        <taxon>Lentilactobacillus</taxon>
    </lineage>
</organism>